<reference evidence="2" key="1">
    <citation type="submission" date="2017-08" db="EMBL/GenBank/DDBJ databases">
        <authorList>
            <person name="Varghese N."/>
            <person name="Submissions S."/>
        </authorList>
    </citation>
    <scope>NUCLEOTIDE SEQUENCE [LARGE SCALE GENOMIC DNA]</scope>
    <source>
        <strain evidence="2">USBA17B2</strain>
    </source>
</reference>
<dbReference type="SUPFAM" id="SSF52540">
    <property type="entry name" value="P-loop containing nucleoside triphosphate hydrolases"/>
    <property type="match status" value="1"/>
</dbReference>
<dbReference type="NCBIfam" id="TIGR00708">
    <property type="entry name" value="cobA"/>
    <property type="match status" value="1"/>
</dbReference>
<dbReference type="Pfam" id="PF02572">
    <property type="entry name" value="CobA_CobO_BtuR"/>
    <property type="match status" value="1"/>
</dbReference>
<dbReference type="EMBL" id="OBQK01000018">
    <property type="protein sequence ID" value="SOC57892.1"/>
    <property type="molecule type" value="Genomic_DNA"/>
</dbReference>
<dbReference type="CDD" id="cd00561">
    <property type="entry name" value="CobA_ACA"/>
    <property type="match status" value="1"/>
</dbReference>
<sequence length="192" mass="21448">MTEDHAEPRTERPYEQRELRSAPSLVLVATGHGKGKSTAAFGTVLRSRARDWPTAVVQFLKSGDWRTGEEAMLRQLGVEWFSAGDGFSWDSEDLDESRAKAVAAWDFARGLIEAGGHRMILLDEISYPMSWGWIDPLDVAAALRDRPEQVSVFLTGREMAQAVIEVADTVTEMVAVKHPFEQGIRARRGIDY</sequence>
<dbReference type="GO" id="GO:0005524">
    <property type="term" value="F:ATP binding"/>
    <property type="evidence" value="ECO:0007669"/>
    <property type="project" value="InterPro"/>
</dbReference>
<protein>
    <submittedName>
        <fullName evidence="1">Cob(I)alamin adenosyltransferase</fullName>
    </submittedName>
</protein>
<dbReference type="GO" id="GO:0009236">
    <property type="term" value="P:cobalamin biosynthetic process"/>
    <property type="evidence" value="ECO:0007669"/>
    <property type="project" value="InterPro"/>
</dbReference>
<keyword evidence="2" id="KW-1185">Reference proteome</keyword>
<dbReference type="InterPro" id="IPR027417">
    <property type="entry name" value="P-loop_NTPase"/>
</dbReference>
<dbReference type="Gene3D" id="3.40.50.300">
    <property type="entry name" value="P-loop containing nucleotide triphosphate hydrolases"/>
    <property type="match status" value="1"/>
</dbReference>
<dbReference type="PANTHER" id="PTHR46638">
    <property type="entry name" value="CORRINOID ADENOSYLTRANSFERASE"/>
    <property type="match status" value="1"/>
</dbReference>
<dbReference type="AlphaFoldDB" id="A0A285VV33"/>
<accession>A0A285VV33</accession>
<dbReference type="NCBIfam" id="NF004637">
    <property type="entry name" value="PRK05986.1"/>
    <property type="match status" value="1"/>
</dbReference>
<proteinExistence type="predicted"/>
<dbReference type="Proteomes" id="UP000219688">
    <property type="component" value="Unassembled WGS sequence"/>
</dbReference>
<dbReference type="PANTHER" id="PTHR46638:SF1">
    <property type="entry name" value="CORRINOID ADENOSYLTRANSFERASE"/>
    <property type="match status" value="1"/>
</dbReference>
<gene>
    <name evidence="1" type="ORF">SAMN05421879_11816</name>
</gene>
<name>A0A285VV33_9MICO</name>
<organism evidence="1 2">
    <name type="scientific">Ornithinimicrobium cerasi</name>
    <dbReference type="NCBI Taxonomy" id="2248773"/>
    <lineage>
        <taxon>Bacteria</taxon>
        <taxon>Bacillati</taxon>
        <taxon>Actinomycetota</taxon>
        <taxon>Actinomycetes</taxon>
        <taxon>Micrococcales</taxon>
        <taxon>Ornithinimicrobiaceae</taxon>
        <taxon>Ornithinimicrobium</taxon>
    </lineage>
</organism>
<evidence type="ECO:0000313" key="2">
    <source>
        <dbReference type="Proteomes" id="UP000219688"/>
    </source>
</evidence>
<keyword evidence="1" id="KW-0808">Transferase</keyword>
<dbReference type="RefSeq" id="WP_097189231.1">
    <property type="nucleotide sequence ID" value="NZ_OBQK01000018.1"/>
</dbReference>
<dbReference type="PIRSF" id="PIRSF015617">
    <property type="entry name" value="Adensltrnsf_CobA"/>
    <property type="match status" value="1"/>
</dbReference>
<dbReference type="GO" id="GO:0008817">
    <property type="term" value="F:corrinoid adenosyltransferase activity"/>
    <property type="evidence" value="ECO:0007669"/>
    <property type="project" value="InterPro"/>
</dbReference>
<evidence type="ECO:0000313" key="1">
    <source>
        <dbReference type="EMBL" id="SOC57892.1"/>
    </source>
</evidence>
<dbReference type="InterPro" id="IPR003724">
    <property type="entry name" value="CblAdoTrfase_CobA"/>
</dbReference>